<protein>
    <submittedName>
        <fullName evidence="1">Uncharacterized protein</fullName>
    </submittedName>
</protein>
<comment type="caution">
    <text evidence="1">The sequence shown here is derived from an EMBL/GenBank/DDBJ whole genome shotgun (WGS) entry which is preliminary data.</text>
</comment>
<name>A0A0J7JBS2_9GAMM</name>
<dbReference type="EMBL" id="LFBU01000001">
    <property type="protein sequence ID" value="KMQ75261.1"/>
    <property type="molecule type" value="Genomic_DNA"/>
</dbReference>
<gene>
    <name evidence="1" type="ORF">Msub_11462</name>
</gene>
<keyword evidence="2" id="KW-1185">Reference proteome</keyword>
<reference evidence="1 2" key="1">
    <citation type="submission" date="2015-06" db="EMBL/GenBank/DDBJ databases">
        <title>Marinobacter subterrani, a genetically tractable neutrophilic iron-oxidizing strain isolated from the Soudan Iron Mine.</title>
        <authorList>
            <person name="Bonis B.M."/>
            <person name="Gralnick J.A."/>
        </authorList>
    </citation>
    <scope>NUCLEOTIDE SEQUENCE [LARGE SCALE GENOMIC DNA]</scope>
    <source>
        <strain evidence="1 2">JG233</strain>
    </source>
</reference>
<evidence type="ECO:0000313" key="2">
    <source>
        <dbReference type="Proteomes" id="UP000036102"/>
    </source>
</evidence>
<dbReference type="PATRIC" id="fig|1658765.3.peg.1456"/>
<dbReference type="AlphaFoldDB" id="A0A0J7JBS2"/>
<sequence>MAMTPTERKRRQRERNKFLDMKLFTMELAANERAAIEEAARLREFDDQTEYILALVYKDRDMSRKENVCSYPDCNCPFDMGPDGKCLRGKPREHEVESE</sequence>
<proteinExistence type="predicted"/>
<evidence type="ECO:0000313" key="1">
    <source>
        <dbReference type="EMBL" id="KMQ75261.1"/>
    </source>
</evidence>
<dbReference type="OrthoDB" id="6370069at2"/>
<organism evidence="1 2">
    <name type="scientific">Marinobacter subterrani</name>
    <dbReference type="NCBI Taxonomy" id="1658765"/>
    <lineage>
        <taxon>Bacteria</taxon>
        <taxon>Pseudomonadati</taxon>
        <taxon>Pseudomonadota</taxon>
        <taxon>Gammaproteobacteria</taxon>
        <taxon>Pseudomonadales</taxon>
        <taxon>Marinobacteraceae</taxon>
        <taxon>Marinobacter</taxon>
    </lineage>
</organism>
<dbReference type="STRING" id="1658765.Msub_11462"/>
<accession>A0A0J7JBS2</accession>
<dbReference type="Proteomes" id="UP000036102">
    <property type="component" value="Unassembled WGS sequence"/>
</dbReference>